<evidence type="ECO:0000313" key="2">
    <source>
        <dbReference type="Proteomes" id="UP000002028"/>
    </source>
</evidence>
<name>D2QPK6_SPILD</name>
<dbReference type="EMBL" id="CP001769">
    <property type="protein sequence ID" value="ADB40665.1"/>
    <property type="molecule type" value="Genomic_DNA"/>
</dbReference>
<organism evidence="1 2">
    <name type="scientific">Spirosoma linguale (strain ATCC 33905 / DSM 74 / LMG 10896 / Claus 1)</name>
    <dbReference type="NCBI Taxonomy" id="504472"/>
    <lineage>
        <taxon>Bacteria</taxon>
        <taxon>Pseudomonadati</taxon>
        <taxon>Bacteroidota</taxon>
        <taxon>Cytophagia</taxon>
        <taxon>Cytophagales</taxon>
        <taxon>Cytophagaceae</taxon>
        <taxon>Spirosoma</taxon>
    </lineage>
</organism>
<reference evidence="1 2" key="1">
    <citation type="journal article" date="2010" name="Stand. Genomic Sci.">
        <title>Complete genome sequence of Spirosoma linguale type strain (1).</title>
        <authorList>
            <person name="Lail K."/>
            <person name="Sikorski J."/>
            <person name="Saunders E."/>
            <person name="Lapidus A."/>
            <person name="Glavina Del Rio T."/>
            <person name="Copeland A."/>
            <person name="Tice H."/>
            <person name="Cheng J.-F."/>
            <person name="Lucas S."/>
            <person name="Nolan M."/>
            <person name="Bruce D."/>
            <person name="Goodwin L."/>
            <person name="Pitluck S."/>
            <person name="Ivanova N."/>
            <person name="Mavromatis K."/>
            <person name="Ovchinnikova G."/>
            <person name="Pati A."/>
            <person name="Chen A."/>
            <person name="Palaniappan K."/>
            <person name="Land M."/>
            <person name="Hauser L."/>
            <person name="Chang Y.-J."/>
            <person name="Jeffries C.D."/>
            <person name="Chain P."/>
            <person name="Brettin T."/>
            <person name="Detter J.C."/>
            <person name="Schuetze A."/>
            <person name="Rohde M."/>
            <person name="Tindall B.J."/>
            <person name="Goeker M."/>
            <person name="Bristow J."/>
            <person name="Eisen J.A."/>
            <person name="Markowitz V."/>
            <person name="Hugenholtz P."/>
            <person name="Kyrpides N.C."/>
            <person name="Klenk H.-P."/>
            <person name="Chen F."/>
        </authorList>
    </citation>
    <scope>NUCLEOTIDE SEQUENCE [LARGE SCALE GENOMIC DNA]</scope>
    <source>
        <strain evidence="2">ATCC 33905 / DSM 74 / LMG 10896 / Claus 1</strain>
    </source>
</reference>
<dbReference type="Proteomes" id="UP000002028">
    <property type="component" value="Chromosome"/>
</dbReference>
<keyword evidence="2" id="KW-1185">Reference proteome</keyword>
<sequence>MQLRDGKNQIPIAAPDYVAPLNAEALEELAKPSEALLGFCFLPAFCEKMPVTPSGLYQL</sequence>
<evidence type="ECO:0000313" key="1">
    <source>
        <dbReference type="EMBL" id="ADB40665.1"/>
    </source>
</evidence>
<proteinExistence type="predicted"/>
<dbReference type="KEGG" id="sli:Slin_4687"/>
<dbReference type="AlphaFoldDB" id="D2QPK6"/>
<gene>
    <name evidence="1" type="ordered locus">Slin_4687</name>
</gene>
<accession>D2QPK6</accession>
<protein>
    <submittedName>
        <fullName evidence="1">Uncharacterized protein</fullName>
    </submittedName>
</protein>
<dbReference type="HOGENOM" id="CLU_2958465_0_0_10"/>
<dbReference type="STRING" id="504472.Slin_4687"/>